<keyword evidence="1" id="KW-0812">Transmembrane</keyword>
<proteinExistence type="predicted"/>
<evidence type="ECO:0000313" key="2">
    <source>
        <dbReference type="EMBL" id="MFC4472014.1"/>
    </source>
</evidence>
<keyword evidence="3" id="KW-1185">Reference proteome</keyword>
<feature type="transmembrane region" description="Helical" evidence="1">
    <location>
        <begin position="21"/>
        <end position="44"/>
    </location>
</feature>
<feature type="transmembrane region" description="Helical" evidence="1">
    <location>
        <begin position="173"/>
        <end position="193"/>
    </location>
</feature>
<accession>A0ABV8Z4M3</accession>
<keyword evidence="1" id="KW-0472">Membrane</keyword>
<evidence type="ECO:0000256" key="1">
    <source>
        <dbReference type="SAM" id="Phobius"/>
    </source>
</evidence>
<organism evidence="2 3">
    <name type="scientific">Streptomyces xiangluensis</name>
    <dbReference type="NCBI Taxonomy" id="2665720"/>
    <lineage>
        <taxon>Bacteria</taxon>
        <taxon>Bacillati</taxon>
        <taxon>Actinomycetota</taxon>
        <taxon>Actinomycetes</taxon>
        <taxon>Kitasatosporales</taxon>
        <taxon>Streptomycetaceae</taxon>
        <taxon>Streptomyces</taxon>
    </lineage>
</organism>
<gene>
    <name evidence="2" type="ORF">ACFPH6_47330</name>
</gene>
<reference evidence="3" key="1">
    <citation type="journal article" date="2019" name="Int. J. Syst. Evol. Microbiol.">
        <title>The Global Catalogue of Microorganisms (GCM) 10K type strain sequencing project: providing services to taxonomists for standard genome sequencing and annotation.</title>
        <authorList>
            <consortium name="The Broad Institute Genomics Platform"/>
            <consortium name="The Broad Institute Genome Sequencing Center for Infectious Disease"/>
            <person name="Wu L."/>
            <person name="Ma J."/>
        </authorList>
    </citation>
    <scope>NUCLEOTIDE SEQUENCE [LARGE SCALE GENOMIC DNA]</scope>
    <source>
        <strain evidence="3">DT43</strain>
    </source>
</reference>
<evidence type="ECO:0008006" key="4">
    <source>
        <dbReference type="Google" id="ProtNLM"/>
    </source>
</evidence>
<dbReference type="Proteomes" id="UP001596012">
    <property type="component" value="Unassembled WGS sequence"/>
</dbReference>
<name>A0ABV8Z4M3_9ACTN</name>
<sequence>MNDLGAFASRHPVRNQRRWGIATQGAMVGLVSTALLVVLVLHPVWSGGRLVGLLLVGVTVGFLVAAVQATEAVRGGPSESFEIHEHGIAHATKSGRRAWSWEQITRIHRLSHPGRFPRNGWDFRCTVRFDDGSTIQFNGLTVDAHVVAAALLDHRPDALDTGEVIRGWRFWRWVLPFVTAGCVWIVVAIFRMLNDDVVVVEVSPGFHREVPRFDDSEIALFAIAALVCIVGLALSLSYLAVGLRAQLRRR</sequence>
<feature type="transmembrane region" description="Helical" evidence="1">
    <location>
        <begin position="218"/>
        <end position="241"/>
    </location>
</feature>
<dbReference type="RefSeq" id="WP_386355074.1">
    <property type="nucleotide sequence ID" value="NZ_JBHSFG010000107.1"/>
</dbReference>
<protein>
    <recommendedName>
        <fullName evidence="4">PH domain-containing protein</fullName>
    </recommendedName>
</protein>
<keyword evidence="1" id="KW-1133">Transmembrane helix</keyword>
<dbReference type="EMBL" id="JBHSFG010000107">
    <property type="protein sequence ID" value="MFC4472014.1"/>
    <property type="molecule type" value="Genomic_DNA"/>
</dbReference>
<evidence type="ECO:0000313" key="3">
    <source>
        <dbReference type="Proteomes" id="UP001596012"/>
    </source>
</evidence>
<feature type="transmembrane region" description="Helical" evidence="1">
    <location>
        <begin position="50"/>
        <end position="67"/>
    </location>
</feature>
<comment type="caution">
    <text evidence="2">The sequence shown here is derived from an EMBL/GenBank/DDBJ whole genome shotgun (WGS) entry which is preliminary data.</text>
</comment>